<sequence>MLKTTNKLKYVMVALAIFGFTSCSDGTDEPTPIVETPLRAKIEYPTLAATTSYTTPFVDASAKSTVDLSNGNNRYKMFQALNSYMSSSISGLKPIDATVLKNMFANTGSAFADSTKLNASGVQLRSTVATSWPTADADAVRANFETTFGQLAEASKSVGAVGAPGKAGKIGNYLVTAQGIEPSQVIQKSLIGALQYDYIANVLLTKGLDADNKAVVSGKPYTQLEQNWDEAYGLLTLNPVYLAGSTDDKRGTTEFALGSYIWEYNKASYAKIYPAFLKGRAAIVNNDKTELKAQADFIKAEMEKAIAGAAVGYLGKYLTATTDAARVHAMGEGLGFIYSLRFLNVNGGTAAFSDGLLVGLVGTAGGVWDLTPAKINTASEAIKAKFKL</sequence>
<proteinExistence type="predicted"/>
<protein>
    <recommendedName>
        <fullName evidence="4">DUF4856 domain-containing protein</fullName>
    </recommendedName>
</protein>
<evidence type="ECO:0000313" key="2">
    <source>
        <dbReference type="EMBL" id="NIJ54382.1"/>
    </source>
</evidence>
<comment type="caution">
    <text evidence="2">The sequence shown here is derived from an EMBL/GenBank/DDBJ whole genome shotgun (WGS) entry which is preliminary data.</text>
</comment>
<gene>
    <name evidence="2" type="ORF">FHS68_003564</name>
</gene>
<accession>A0ABX0UN77</accession>
<name>A0ABX0UN77_9BACT</name>
<dbReference type="Proteomes" id="UP001179181">
    <property type="component" value="Unassembled WGS sequence"/>
</dbReference>
<dbReference type="RefSeq" id="WP_167272481.1">
    <property type="nucleotide sequence ID" value="NZ_JAASQJ010000003.1"/>
</dbReference>
<evidence type="ECO:0000256" key="1">
    <source>
        <dbReference type="SAM" id="SignalP"/>
    </source>
</evidence>
<organism evidence="2 3">
    <name type="scientific">Dyadobacter arcticus</name>
    <dbReference type="NCBI Taxonomy" id="1078754"/>
    <lineage>
        <taxon>Bacteria</taxon>
        <taxon>Pseudomonadati</taxon>
        <taxon>Bacteroidota</taxon>
        <taxon>Cytophagia</taxon>
        <taxon>Cytophagales</taxon>
        <taxon>Spirosomataceae</taxon>
        <taxon>Dyadobacter</taxon>
    </lineage>
</organism>
<keyword evidence="1" id="KW-0732">Signal</keyword>
<feature type="signal peptide" evidence="1">
    <location>
        <begin position="1"/>
        <end position="25"/>
    </location>
</feature>
<dbReference type="PROSITE" id="PS51257">
    <property type="entry name" value="PROKAR_LIPOPROTEIN"/>
    <property type="match status" value="1"/>
</dbReference>
<feature type="chain" id="PRO_5047425633" description="DUF4856 domain-containing protein" evidence="1">
    <location>
        <begin position="26"/>
        <end position="388"/>
    </location>
</feature>
<evidence type="ECO:0000313" key="3">
    <source>
        <dbReference type="Proteomes" id="UP001179181"/>
    </source>
</evidence>
<keyword evidence="3" id="KW-1185">Reference proteome</keyword>
<dbReference type="Pfam" id="PF16148">
    <property type="entry name" value="DUF4856"/>
    <property type="match status" value="1"/>
</dbReference>
<reference evidence="2 3" key="1">
    <citation type="submission" date="2020-03" db="EMBL/GenBank/DDBJ databases">
        <title>Genomic Encyclopedia of Type Strains, Phase IV (KMG-IV): sequencing the most valuable type-strain genomes for metagenomic binning, comparative biology and taxonomic classification.</title>
        <authorList>
            <person name="Goeker M."/>
        </authorList>
    </citation>
    <scope>NUCLEOTIDE SEQUENCE [LARGE SCALE GENOMIC DNA]</scope>
    <source>
        <strain evidence="2 3">DSM 102865</strain>
    </source>
</reference>
<dbReference type="EMBL" id="JAASQJ010000003">
    <property type="protein sequence ID" value="NIJ54382.1"/>
    <property type="molecule type" value="Genomic_DNA"/>
</dbReference>
<evidence type="ECO:0008006" key="4">
    <source>
        <dbReference type="Google" id="ProtNLM"/>
    </source>
</evidence>
<dbReference type="InterPro" id="IPR032331">
    <property type="entry name" value="DUF4856"/>
</dbReference>